<dbReference type="RefSeq" id="WP_154386713.1">
    <property type="nucleotide sequence ID" value="NZ_JACJHY010000008.1"/>
</dbReference>
<proteinExistence type="predicted"/>
<gene>
    <name evidence="1" type="ORF">HNQ97_002021</name>
</gene>
<comment type="caution">
    <text evidence="1">The sequence shown here is derived from an EMBL/GenBank/DDBJ whole genome shotgun (WGS) entry which is preliminary data.</text>
</comment>
<organism evidence="1 2">
    <name type="scientific">Aminobacter ciceronei</name>
    <dbReference type="NCBI Taxonomy" id="150723"/>
    <lineage>
        <taxon>Bacteria</taxon>
        <taxon>Pseudomonadati</taxon>
        <taxon>Pseudomonadota</taxon>
        <taxon>Alphaproteobacteria</taxon>
        <taxon>Hyphomicrobiales</taxon>
        <taxon>Phyllobacteriaceae</taxon>
        <taxon>Aminobacter</taxon>
    </lineage>
</organism>
<name>A0ABR6C604_9HYPH</name>
<evidence type="ECO:0000313" key="1">
    <source>
        <dbReference type="EMBL" id="MBA9020025.1"/>
    </source>
</evidence>
<accession>A0ABR6C604</accession>
<keyword evidence="2" id="KW-1185">Reference proteome</keyword>
<evidence type="ECO:0000313" key="2">
    <source>
        <dbReference type="Proteomes" id="UP000587524"/>
    </source>
</evidence>
<dbReference type="Proteomes" id="UP000587524">
    <property type="component" value="Unassembled WGS sequence"/>
</dbReference>
<reference evidence="1 2" key="1">
    <citation type="submission" date="2020-08" db="EMBL/GenBank/DDBJ databases">
        <title>Genomic Encyclopedia of Type Strains, Phase IV (KMG-IV): sequencing the most valuable type-strain genomes for metagenomic binning, comparative biology and taxonomic classification.</title>
        <authorList>
            <person name="Goeker M."/>
        </authorList>
    </citation>
    <scope>NUCLEOTIDE SEQUENCE [LARGE SCALE GENOMIC DNA]</scope>
    <source>
        <strain evidence="1 2">DSM 17455</strain>
    </source>
</reference>
<sequence length="60" mass="6387">MNAALHRPAMPQVETIFAFDGVISEISAISAACNNMLVSLDALCSTKQQHDEDIIPGIST</sequence>
<protein>
    <submittedName>
        <fullName evidence="1">Uncharacterized protein</fullName>
    </submittedName>
</protein>
<dbReference type="EMBL" id="JACJHZ010000008">
    <property type="protein sequence ID" value="MBA9020025.1"/>
    <property type="molecule type" value="Genomic_DNA"/>
</dbReference>